<dbReference type="RefSeq" id="XP_020437219.1">
    <property type="nucleotide sequence ID" value="XM_020573102.1"/>
</dbReference>
<evidence type="ECO:0000313" key="3">
    <source>
        <dbReference type="Proteomes" id="UP000001396"/>
    </source>
</evidence>
<gene>
    <name evidence="2" type="ORF">PPL_02107</name>
</gene>
<dbReference type="InterPro" id="IPR000182">
    <property type="entry name" value="GNAT_dom"/>
</dbReference>
<dbReference type="GO" id="GO:0016747">
    <property type="term" value="F:acyltransferase activity, transferring groups other than amino-acyl groups"/>
    <property type="evidence" value="ECO:0007669"/>
    <property type="project" value="InterPro"/>
</dbReference>
<sequence length="333" mass="38856">MINSNTRYISIRSLNDTKNIKLIVEIHKIDGKNFRYKEKISFIDYNVNFQALDSKYFENRWRVGMTDYKASVGSFKIETNELVGISLWGVDYNKNGERAAYNLISGVLPEYRRFGFGEGMMEYSINLLKNEPFKIDKLGLEVVSTNERAVKIIEKFGFKIDRNLVVYSGTLKAIKPKRDHQIVSRGNKVLVLKGKEILIDKLSPKPLCESPWEYQTKLLITDPENLECWSLIDENTESKEPGSTYLLIYGPRNFVEYAHFESVEKGITLMNQLSLKYQNIISFLQEEEEIVISVFKHFNLTLKFQEFEMSRPIDLGIKQNKIFNFNDRIYSKL</sequence>
<dbReference type="Pfam" id="PF00583">
    <property type="entry name" value="Acetyltransf_1"/>
    <property type="match status" value="1"/>
</dbReference>
<dbReference type="Gene3D" id="3.40.630.30">
    <property type="match status" value="1"/>
</dbReference>
<accession>D3B1D6</accession>
<keyword evidence="3" id="KW-1185">Reference proteome</keyword>
<dbReference type="InParanoid" id="D3B1D6"/>
<dbReference type="Proteomes" id="UP000001396">
    <property type="component" value="Unassembled WGS sequence"/>
</dbReference>
<reference evidence="2 3" key="1">
    <citation type="journal article" date="2011" name="Genome Res.">
        <title>Phylogeny-wide analysis of social amoeba genomes highlights ancient origins for complex intercellular communication.</title>
        <authorList>
            <person name="Heidel A.J."/>
            <person name="Lawal H.M."/>
            <person name="Felder M."/>
            <person name="Schilde C."/>
            <person name="Helps N.R."/>
            <person name="Tunggal B."/>
            <person name="Rivero F."/>
            <person name="John U."/>
            <person name="Schleicher M."/>
            <person name="Eichinger L."/>
            <person name="Platzer M."/>
            <person name="Noegel A.A."/>
            <person name="Schaap P."/>
            <person name="Gloeckner G."/>
        </authorList>
    </citation>
    <scope>NUCLEOTIDE SEQUENCE [LARGE SCALE GENOMIC DNA]</scope>
    <source>
        <strain evidence="3">ATCC 26659 / Pp 5 / PN500</strain>
    </source>
</reference>
<keyword evidence="2" id="KW-0808">Transferase</keyword>
<dbReference type="EMBL" id="ADBJ01000008">
    <property type="protein sequence ID" value="EFA85110.1"/>
    <property type="molecule type" value="Genomic_DNA"/>
</dbReference>
<dbReference type="PROSITE" id="PS51186">
    <property type="entry name" value="GNAT"/>
    <property type="match status" value="1"/>
</dbReference>
<dbReference type="FunCoup" id="D3B1D6">
    <property type="interactions" value="135"/>
</dbReference>
<comment type="caution">
    <text evidence="2">The sequence shown here is derived from an EMBL/GenBank/DDBJ whole genome shotgun (WGS) entry which is preliminary data.</text>
</comment>
<protein>
    <submittedName>
        <fullName evidence="2">GCN5-related N-acetyltransferase</fullName>
    </submittedName>
</protein>
<evidence type="ECO:0000259" key="1">
    <source>
        <dbReference type="PROSITE" id="PS51186"/>
    </source>
</evidence>
<dbReference type="AlphaFoldDB" id="D3B1D6"/>
<feature type="domain" description="N-acetyltransferase" evidence="1">
    <location>
        <begin position="32"/>
        <end position="178"/>
    </location>
</feature>
<dbReference type="SUPFAM" id="SSF55729">
    <property type="entry name" value="Acyl-CoA N-acyltransferases (Nat)"/>
    <property type="match status" value="1"/>
</dbReference>
<name>D3B1D6_HETP5</name>
<dbReference type="GeneID" id="31357632"/>
<dbReference type="InterPro" id="IPR016181">
    <property type="entry name" value="Acyl_CoA_acyltransferase"/>
</dbReference>
<evidence type="ECO:0000313" key="2">
    <source>
        <dbReference type="EMBL" id="EFA85110.1"/>
    </source>
</evidence>
<organism evidence="2 3">
    <name type="scientific">Heterostelium pallidum (strain ATCC 26659 / Pp 5 / PN500)</name>
    <name type="common">Cellular slime mold</name>
    <name type="synonym">Polysphondylium pallidum</name>
    <dbReference type="NCBI Taxonomy" id="670386"/>
    <lineage>
        <taxon>Eukaryota</taxon>
        <taxon>Amoebozoa</taxon>
        <taxon>Evosea</taxon>
        <taxon>Eumycetozoa</taxon>
        <taxon>Dictyostelia</taxon>
        <taxon>Acytosteliales</taxon>
        <taxon>Acytosteliaceae</taxon>
        <taxon>Heterostelium</taxon>
    </lineage>
</organism>
<proteinExistence type="predicted"/>